<keyword evidence="1" id="KW-0472">Membrane</keyword>
<organism evidence="2 3">
    <name type="scientific">Aurantimonas marianensis</name>
    <dbReference type="NCBI Taxonomy" id="2920428"/>
    <lineage>
        <taxon>Bacteria</taxon>
        <taxon>Pseudomonadati</taxon>
        <taxon>Pseudomonadota</taxon>
        <taxon>Alphaproteobacteria</taxon>
        <taxon>Hyphomicrobiales</taxon>
        <taxon>Aurantimonadaceae</taxon>
        <taxon>Aurantimonas</taxon>
    </lineage>
</organism>
<feature type="transmembrane region" description="Helical" evidence="1">
    <location>
        <begin position="68"/>
        <end position="88"/>
    </location>
</feature>
<keyword evidence="1" id="KW-1133">Transmembrane helix</keyword>
<feature type="transmembrane region" description="Helical" evidence="1">
    <location>
        <begin position="6"/>
        <end position="23"/>
    </location>
</feature>
<accession>A0A9X2H9T7</accession>
<proteinExistence type="predicted"/>
<evidence type="ECO:0000313" key="2">
    <source>
        <dbReference type="EMBL" id="MCP3056826.1"/>
    </source>
</evidence>
<gene>
    <name evidence="2" type="ORF">MJ956_16980</name>
</gene>
<dbReference type="AlphaFoldDB" id="A0A9X2H9T7"/>
<feature type="transmembrane region" description="Helical" evidence="1">
    <location>
        <begin position="30"/>
        <end position="48"/>
    </location>
</feature>
<sequence length="234" mass="26326">MAYSYLLVSVGIALCGILSALAVPRYRRFVVISGILATPAGLADWIFVPEYWQPDHLIGPWFSLEGMLFSFGNGCLVMMPVAMRWPYLHTLFPKDLVDPLRRLTMIMFPGLAASLLVWESGLGWLTIMHATFFGFAVIALVLWHKGCFSVEIALTAGIGFALLYGVETLVWHWIVPEFNGFWAAKDTYWYSLPFPPGLPIEEYIWAFGYGAVWANLMLHGFDARLQKQAPTKPT</sequence>
<name>A0A9X2H9T7_9HYPH</name>
<keyword evidence="1" id="KW-0812">Transmembrane</keyword>
<feature type="transmembrane region" description="Helical" evidence="1">
    <location>
        <begin position="100"/>
        <end position="118"/>
    </location>
</feature>
<evidence type="ECO:0008006" key="4">
    <source>
        <dbReference type="Google" id="ProtNLM"/>
    </source>
</evidence>
<feature type="transmembrane region" description="Helical" evidence="1">
    <location>
        <begin position="203"/>
        <end position="221"/>
    </location>
</feature>
<keyword evidence="3" id="KW-1185">Reference proteome</keyword>
<feature type="transmembrane region" description="Helical" evidence="1">
    <location>
        <begin position="124"/>
        <end position="143"/>
    </location>
</feature>
<reference evidence="2" key="1">
    <citation type="submission" date="2022-03" db="EMBL/GenBank/DDBJ databases">
        <title>Aurantimonas Liuensis sp. Nov., isolated from the hadal seawater of the Mariana Trench.</title>
        <authorList>
            <person name="Liu R."/>
        </authorList>
    </citation>
    <scope>NUCLEOTIDE SEQUENCE</scope>
    <source>
        <strain evidence="2">LRZ36</strain>
    </source>
</reference>
<dbReference type="Proteomes" id="UP001155220">
    <property type="component" value="Unassembled WGS sequence"/>
</dbReference>
<protein>
    <recommendedName>
        <fullName evidence="4">Lycopene cyclase domain-containing protein</fullName>
    </recommendedName>
</protein>
<dbReference type="EMBL" id="JALHBS010000107">
    <property type="protein sequence ID" value="MCP3056826.1"/>
    <property type="molecule type" value="Genomic_DNA"/>
</dbReference>
<dbReference type="RefSeq" id="WP_253965627.1">
    <property type="nucleotide sequence ID" value="NZ_JALHBS010000107.1"/>
</dbReference>
<evidence type="ECO:0000256" key="1">
    <source>
        <dbReference type="SAM" id="Phobius"/>
    </source>
</evidence>
<evidence type="ECO:0000313" key="3">
    <source>
        <dbReference type="Proteomes" id="UP001155220"/>
    </source>
</evidence>
<feature type="transmembrane region" description="Helical" evidence="1">
    <location>
        <begin position="152"/>
        <end position="174"/>
    </location>
</feature>
<comment type="caution">
    <text evidence="2">The sequence shown here is derived from an EMBL/GenBank/DDBJ whole genome shotgun (WGS) entry which is preliminary data.</text>
</comment>